<comment type="caution">
    <text evidence="9">The sequence shown here is derived from an EMBL/GenBank/DDBJ whole genome shotgun (WGS) entry which is preliminary data.</text>
</comment>
<dbReference type="Pfam" id="PF00571">
    <property type="entry name" value="CBS"/>
    <property type="match status" value="2"/>
</dbReference>
<dbReference type="GO" id="GO:0016765">
    <property type="term" value="F:transferase activity, transferring alkyl or aryl (other than methyl) groups"/>
    <property type="evidence" value="ECO:0007669"/>
    <property type="project" value="UniProtKB-ARBA"/>
</dbReference>
<dbReference type="SUPFAM" id="SSF53686">
    <property type="entry name" value="Tryptophan synthase beta subunit-like PLP-dependent enzymes"/>
    <property type="match status" value="1"/>
</dbReference>
<dbReference type="Gene3D" id="3.10.580.10">
    <property type="entry name" value="CBS-domain"/>
    <property type="match status" value="1"/>
</dbReference>
<evidence type="ECO:0000256" key="1">
    <source>
        <dbReference type="ARBA" id="ARBA00001933"/>
    </source>
</evidence>
<dbReference type="Proteomes" id="UP000630353">
    <property type="component" value="Unassembled WGS sequence"/>
</dbReference>
<keyword evidence="3" id="KW-0663">Pyridoxal phosphate</keyword>
<dbReference type="RefSeq" id="WP_189993016.1">
    <property type="nucleotide sequence ID" value="NZ_BMZS01000010.1"/>
</dbReference>
<evidence type="ECO:0000259" key="8">
    <source>
        <dbReference type="PROSITE" id="PS51371"/>
    </source>
</evidence>
<dbReference type="InterPro" id="IPR001926">
    <property type="entry name" value="TrpB-like_PALP"/>
</dbReference>
<dbReference type="InterPro" id="IPR050214">
    <property type="entry name" value="Cys_Synth/Cystath_Beta-Synth"/>
</dbReference>
<accession>A0A918XVN9</accession>
<dbReference type="InterPro" id="IPR000644">
    <property type="entry name" value="CBS_dom"/>
</dbReference>
<dbReference type="GO" id="GO:0006535">
    <property type="term" value="P:cysteine biosynthetic process from serine"/>
    <property type="evidence" value="ECO:0007669"/>
    <property type="project" value="InterPro"/>
</dbReference>
<evidence type="ECO:0000256" key="6">
    <source>
        <dbReference type="ARBA" id="ARBA00079153"/>
    </source>
</evidence>
<organism evidence="9 10">
    <name type="scientific">Thalassobaculum fulvum</name>
    <dbReference type="NCBI Taxonomy" id="1633335"/>
    <lineage>
        <taxon>Bacteria</taxon>
        <taxon>Pseudomonadati</taxon>
        <taxon>Pseudomonadota</taxon>
        <taxon>Alphaproteobacteria</taxon>
        <taxon>Rhodospirillales</taxon>
        <taxon>Thalassobaculaceae</taxon>
        <taxon>Thalassobaculum</taxon>
    </lineage>
</organism>
<dbReference type="FunFam" id="3.40.50.1100:FF:000003">
    <property type="entry name" value="Cystathionine beta-synthase"/>
    <property type="match status" value="1"/>
</dbReference>
<dbReference type="PROSITE" id="PS51371">
    <property type="entry name" value="CBS"/>
    <property type="match status" value="1"/>
</dbReference>
<dbReference type="SUPFAM" id="SSF54631">
    <property type="entry name" value="CBS-domain pair"/>
    <property type="match status" value="1"/>
</dbReference>
<dbReference type="InterPro" id="IPR036052">
    <property type="entry name" value="TrpB-like_PALP_sf"/>
</dbReference>
<dbReference type="Gene3D" id="3.40.50.1100">
    <property type="match status" value="2"/>
</dbReference>
<dbReference type="AlphaFoldDB" id="A0A918XVN9"/>
<dbReference type="CDD" id="cd01561">
    <property type="entry name" value="CBS_like"/>
    <property type="match status" value="1"/>
</dbReference>
<dbReference type="InterPro" id="IPR046342">
    <property type="entry name" value="CBS_dom_sf"/>
</dbReference>
<dbReference type="SMART" id="SM00116">
    <property type="entry name" value="CBS"/>
    <property type="match status" value="2"/>
</dbReference>
<keyword evidence="10" id="KW-1185">Reference proteome</keyword>
<comment type="cofactor">
    <cofactor evidence="1">
        <name>pyridoxal 5'-phosphate</name>
        <dbReference type="ChEBI" id="CHEBI:597326"/>
    </cofactor>
</comment>
<dbReference type="PROSITE" id="PS00901">
    <property type="entry name" value="CYS_SYNTHASE"/>
    <property type="match status" value="1"/>
</dbReference>
<sequence>MAPAGSVLQMIGNTPMLELTRMDTGPCRLFLKLENQNPGGSIKDRIGLAMIEAAERDGRLQPGGTIVEATAGNTGLGLALVAAQKGYRLILVIPDKMSADKIRHLRALGAEVRLTRSDVPKGHPEYYQDMAERIVAETPGAFWASQFDNPANPMAHETTTGPEIWAQLDGKVDALVAGVGSGGTISGTGRFLKSRNPALKVVVADPEGSVVAGAVETGQVRFEDGSWLVEGIGEDFIPPNLDLSVIDEGVTVGDREAFAAVNELLRSEGILAGTSTGTLLAGALRWCRRQTAPLNVVSFVCDTGNKYLSKAYDGAWLADQGLVDRPRTGDVSDLIARRADQGRAITVGPKDTINTAYNRMRANDVSQLPVMDGSRIVGLLDEDDLLMAVHECPDCFKDTVDRHMTSRLDVLPATADTSALLPLFKADKVAIVEDAEGRFIGMVTRVDLINHLRRKLG</sequence>
<keyword evidence="7" id="KW-0129">CBS domain</keyword>
<reference evidence="9" key="1">
    <citation type="journal article" date="2014" name="Int. J. Syst. Evol. Microbiol.">
        <title>Complete genome sequence of Corynebacterium casei LMG S-19264T (=DSM 44701T), isolated from a smear-ripened cheese.</title>
        <authorList>
            <consortium name="US DOE Joint Genome Institute (JGI-PGF)"/>
            <person name="Walter F."/>
            <person name="Albersmeier A."/>
            <person name="Kalinowski J."/>
            <person name="Ruckert C."/>
        </authorList>
    </citation>
    <scope>NUCLEOTIDE SEQUENCE</scope>
    <source>
        <strain evidence="9">KCTC 42651</strain>
    </source>
</reference>
<evidence type="ECO:0000313" key="10">
    <source>
        <dbReference type="Proteomes" id="UP000630353"/>
    </source>
</evidence>
<dbReference type="Pfam" id="PF00291">
    <property type="entry name" value="PALP"/>
    <property type="match status" value="1"/>
</dbReference>
<comment type="similarity">
    <text evidence="2">Belongs to the cysteine synthase/cystathionine beta-synthase family.</text>
</comment>
<dbReference type="FunFam" id="3.40.50.1100:FF:000118">
    <property type="entry name" value="Related to CYS4-cystathionine beta-synthase"/>
    <property type="match status" value="1"/>
</dbReference>
<dbReference type="InterPro" id="IPR001216">
    <property type="entry name" value="P-phosphate_BS"/>
</dbReference>
<evidence type="ECO:0000313" key="9">
    <source>
        <dbReference type="EMBL" id="GHD58061.1"/>
    </source>
</evidence>
<evidence type="ECO:0000256" key="3">
    <source>
        <dbReference type="ARBA" id="ARBA00022898"/>
    </source>
</evidence>
<gene>
    <name evidence="9" type="ORF">GCM10017083_40430</name>
</gene>
<reference evidence="9" key="2">
    <citation type="submission" date="2020-09" db="EMBL/GenBank/DDBJ databases">
        <authorList>
            <person name="Sun Q."/>
            <person name="Kim S."/>
        </authorList>
    </citation>
    <scope>NUCLEOTIDE SEQUENCE</scope>
    <source>
        <strain evidence="9">KCTC 42651</strain>
    </source>
</reference>
<dbReference type="EMBL" id="BMZS01000010">
    <property type="protein sequence ID" value="GHD58061.1"/>
    <property type="molecule type" value="Genomic_DNA"/>
</dbReference>
<dbReference type="PANTHER" id="PTHR10314">
    <property type="entry name" value="CYSTATHIONINE BETA-SYNTHASE"/>
    <property type="match status" value="1"/>
</dbReference>
<feature type="domain" description="CBS" evidence="8">
    <location>
        <begin position="339"/>
        <end position="395"/>
    </location>
</feature>
<evidence type="ECO:0000256" key="5">
    <source>
        <dbReference type="ARBA" id="ARBA00078257"/>
    </source>
</evidence>
<evidence type="ECO:0000256" key="7">
    <source>
        <dbReference type="PROSITE-ProRule" id="PRU00703"/>
    </source>
</evidence>
<protein>
    <recommendedName>
        <fullName evidence="4">Cysteine synthase B</fullName>
    </recommendedName>
    <alternativeName>
        <fullName evidence="5">O-acetylserine (thiol)-lyase B</fullName>
    </alternativeName>
    <alternativeName>
        <fullName evidence="6">O-acetylserine sulfhydrylase B</fullName>
    </alternativeName>
</protein>
<name>A0A918XVN9_9PROT</name>
<evidence type="ECO:0000256" key="2">
    <source>
        <dbReference type="ARBA" id="ARBA00007103"/>
    </source>
</evidence>
<dbReference type="InterPro" id="IPR046353">
    <property type="entry name" value="CBS_C"/>
</dbReference>
<dbReference type="CDD" id="cd04608">
    <property type="entry name" value="CBS_pair_CBS"/>
    <property type="match status" value="1"/>
</dbReference>
<evidence type="ECO:0000256" key="4">
    <source>
        <dbReference type="ARBA" id="ARBA00072081"/>
    </source>
</evidence>
<proteinExistence type="inferred from homology"/>